<evidence type="ECO:0000313" key="3">
    <source>
        <dbReference type="EMBL" id="OEV18147.1"/>
    </source>
</evidence>
<dbReference type="Proteomes" id="UP000175971">
    <property type="component" value="Unassembled WGS sequence"/>
</dbReference>
<accession>A0A1E7LPM5</accession>
<dbReference type="AlphaFoldDB" id="A0A1E7LPM5"/>
<gene>
    <name evidence="3" type="ORF">AN221_23685</name>
</gene>
<dbReference type="RefSeq" id="WP_070202581.1">
    <property type="nucleotide sequence ID" value="NZ_LJGZ01000094.1"/>
</dbReference>
<keyword evidence="1" id="KW-0175">Coiled coil</keyword>
<organism evidence="3 4">
    <name type="scientific">Streptomyces nanshensis</name>
    <dbReference type="NCBI Taxonomy" id="518642"/>
    <lineage>
        <taxon>Bacteria</taxon>
        <taxon>Bacillati</taxon>
        <taxon>Actinomycetota</taxon>
        <taxon>Actinomycetes</taxon>
        <taxon>Kitasatosporales</taxon>
        <taxon>Streptomycetaceae</taxon>
        <taxon>Streptomyces</taxon>
    </lineage>
</organism>
<feature type="region of interest" description="Disordered" evidence="2">
    <location>
        <begin position="134"/>
        <end position="167"/>
    </location>
</feature>
<proteinExistence type="predicted"/>
<feature type="compositionally biased region" description="Acidic residues" evidence="2">
    <location>
        <begin position="1"/>
        <end position="12"/>
    </location>
</feature>
<evidence type="ECO:0008006" key="5">
    <source>
        <dbReference type="Google" id="ProtNLM"/>
    </source>
</evidence>
<feature type="coiled-coil region" evidence="1">
    <location>
        <begin position="64"/>
        <end position="99"/>
    </location>
</feature>
<protein>
    <recommendedName>
        <fullName evidence="5">Scaffolding protein</fullName>
    </recommendedName>
</protein>
<keyword evidence="4" id="KW-1185">Reference proteome</keyword>
<reference evidence="3 4" key="1">
    <citation type="journal article" date="2016" name="Front. Microbiol.">
        <title>Comparative Genomics Analysis of Streptomyces Species Reveals Their Adaptation to the Marine Environment and Their Diversity at the Genomic Level.</title>
        <authorList>
            <person name="Tian X."/>
            <person name="Zhang Z."/>
            <person name="Yang T."/>
            <person name="Chen M."/>
            <person name="Li J."/>
            <person name="Chen F."/>
            <person name="Yang J."/>
            <person name="Li W."/>
            <person name="Zhang B."/>
            <person name="Zhang Z."/>
            <person name="Wu J."/>
            <person name="Zhang C."/>
            <person name="Long L."/>
            <person name="Xiao J."/>
        </authorList>
    </citation>
    <scope>NUCLEOTIDE SEQUENCE [LARGE SCALE GENOMIC DNA]</scope>
    <source>
        <strain evidence="3 4">SCSIO M10372</strain>
    </source>
</reference>
<dbReference type="EMBL" id="LJGZ01000094">
    <property type="protein sequence ID" value="OEV18147.1"/>
    <property type="molecule type" value="Genomic_DNA"/>
</dbReference>
<feature type="compositionally biased region" description="Basic and acidic residues" evidence="2">
    <location>
        <begin position="153"/>
        <end position="167"/>
    </location>
</feature>
<name>A0A1E7LPM5_9ACTN</name>
<sequence length="179" mass="18919">MSESVETTEGDEEKSTAPVQESAPGVEAMAERQRGTSSGAADEAGELERLRKELEAARPILAAHAEAEEARKSEADKLREALEAAKAEAADKARALTLREVAEETALPSALVAKLPGGSRDELLALAKEIQALVGESPRGGKLPSRPTPKLRTGHDAPDPGETLDPRKLAAIARKLGRF</sequence>
<comment type="caution">
    <text evidence="3">The sequence shown here is derived from an EMBL/GenBank/DDBJ whole genome shotgun (WGS) entry which is preliminary data.</text>
</comment>
<evidence type="ECO:0000313" key="4">
    <source>
        <dbReference type="Proteomes" id="UP000175971"/>
    </source>
</evidence>
<evidence type="ECO:0000256" key="2">
    <source>
        <dbReference type="SAM" id="MobiDB-lite"/>
    </source>
</evidence>
<evidence type="ECO:0000256" key="1">
    <source>
        <dbReference type="SAM" id="Coils"/>
    </source>
</evidence>
<feature type="region of interest" description="Disordered" evidence="2">
    <location>
        <begin position="1"/>
        <end position="51"/>
    </location>
</feature>